<dbReference type="VEuPathDB" id="FungiDB:MGG_17333"/>
<dbReference type="Proteomes" id="UP000009058">
    <property type="component" value="Chromosome 5"/>
</dbReference>
<reference key="2">
    <citation type="submission" date="2011-05" db="EMBL/GenBank/DDBJ databases">
        <title>The Genome Sequence of Magnaporthe oryzae 70-15.</title>
        <authorList>
            <consortium name="The Broad Institute Genome Sequencing Platform"/>
            <person name="Ma L.-J."/>
            <person name="Dead R."/>
            <person name="Young S.K."/>
            <person name="Zeng Q."/>
            <person name="Gargeya S."/>
            <person name="Fitzgerald M."/>
            <person name="Haas B."/>
            <person name="Abouelleil A."/>
            <person name="Alvarado L."/>
            <person name="Arachchi H.M."/>
            <person name="Berlin A."/>
            <person name="Brown A."/>
            <person name="Chapman S.B."/>
            <person name="Chen Z."/>
            <person name="Dunbar C."/>
            <person name="Freedman E."/>
            <person name="Gearin G."/>
            <person name="Gellesch M."/>
            <person name="Goldberg J."/>
            <person name="Griggs A."/>
            <person name="Gujja S."/>
            <person name="Heiman D."/>
            <person name="Howarth C."/>
            <person name="Larson L."/>
            <person name="Lui A."/>
            <person name="MacDonald P.J.P."/>
            <person name="Mehta T."/>
            <person name="Montmayeur A."/>
            <person name="Murphy C."/>
            <person name="Neiman D."/>
            <person name="Pearson M."/>
            <person name="Priest M."/>
            <person name="Roberts A."/>
            <person name="Saif S."/>
            <person name="Shea T."/>
            <person name="Shenoy N."/>
            <person name="Sisk P."/>
            <person name="Stolte C."/>
            <person name="Sykes S."/>
            <person name="Yandava C."/>
            <person name="Wortman J."/>
            <person name="Nusbaum C."/>
            <person name="Birren B."/>
        </authorList>
    </citation>
    <scope>NUCLEOTIDE SEQUENCE</scope>
    <source>
        <strain>70-15</strain>
    </source>
</reference>
<protein>
    <submittedName>
        <fullName evidence="1">Uncharacterized protein</fullName>
    </submittedName>
</protein>
<sequence length="65" mass="7456">MSSKIRAVAEEHERLSMTNNYQKMDASAVNQVDRAQLGIEPGTSSRRSRCLHTNPWLEKVQWEPS</sequence>
<gene>
    <name evidence="1" type="ORF">MGG_17333</name>
</gene>
<evidence type="ECO:0000313" key="1">
    <source>
        <dbReference type="EMBL" id="EHA48390.1"/>
    </source>
</evidence>
<evidence type="ECO:0000313" key="2">
    <source>
        <dbReference type="Proteomes" id="UP000009058"/>
    </source>
</evidence>
<proteinExistence type="predicted"/>
<dbReference type="RefSeq" id="XP_003717974.1">
    <property type="nucleotide sequence ID" value="XM_003717926.1"/>
</dbReference>
<dbReference type="AlphaFoldDB" id="G4ND48"/>
<reference evidence="1 2" key="1">
    <citation type="journal article" date="2005" name="Nature">
        <title>The genome sequence of the rice blast fungus Magnaporthe grisea.</title>
        <authorList>
            <person name="Dean R.A."/>
            <person name="Talbot N.J."/>
            <person name="Ebbole D.J."/>
            <person name="Farman M.L."/>
            <person name="Mitchell T.K."/>
            <person name="Orbach M.J."/>
            <person name="Thon M."/>
            <person name="Kulkarni R."/>
            <person name="Xu J.R."/>
            <person name="Pan H."/>
            <person name="Read N.D."/>
            <person name="Lee Y.H."/>
            <person name="Carbone I."/>
            <person name="Brown D."/>
            <person name="Oh Y.Y."/>
            <person name="Donofrio N."/>
            <person name="Jeong J.S."/>
            <person name="Soanes D.M."/>
            <person name="Djonovic S."/>
            <person name="Kolomiets E."/>
            <person name="Rehmeyer C."/>
            <person name="Li W."/>
            <person name="Harding M."/>
            <person name="Kim S."/>
            <person name="Lebrun M.H."/>
            <person name="Bohnert H."/>
            <person name="Coughlan S."/>
            <person name="Butler J."/>
            <person name="Calvo S."/>
            <person name="Ma L.J."/>
            <person name="Nicol R."/>
            <person name="Purcell S."/>
            <person name="Nusbaum C."/>
            <person name="Galagan J.E."/>
            <person name="Birren B.W."/>
        </authorList>
    </citation>
    <scope>NUCLEOTIDE SEQUENCE [LARGE SCALE GENOMIC DNA]</scope>
    <source>
        <strain evidence="2">70-15 / ATCC MYA-4617 / FGSC 8958</strain>
    </source>
</reference>
<dbReference type="InParanoid" id="G4ND48"/>
<organism evidence="1 2">
    <name type="scientific">Pyricularia oryzae (strain 70-15 / ATCC MYA-4617 / FGSC 8958)</name>
    <name type="common">Rice blast fungus</name>
    <name type="synonym">Magnaporthe oryzae</name>
    <dbReference type="NCBI Taxonomy" id="242507"/>
    <lineage>
        <taxon>Eukaryota</taxon>
        <taxon>Fungi</taxon>
        <taxon>Dikarya</taxon>
        <taxon>Ascomycota</taxon>
        <taxon>Pezizomycotina</taxon>
        <taxon>Sordariomycetes</taxon>
        <taxon>Sordariomycetidae</taxon>
        <taxon>Magnaporthales</taxon>
        <taxon>Pyriculariaceae</taxon>
        <taxon>Pyricularia</taxon>
    </lineage>
</organism>
<dbReference type="KEGG" id="mgr:MGG_17333"/>
<accession>G4ND48</accession>
<name>G4ND48_PYRO7</name>
<dbReference type="EMBL" id="CM001235">
    <property type="protein sequence ID" value="EHA48390.1"/>
    <property type="molecule type" value="Genomic_DNA"/>
</dbReference>
<dbReference type="GeneID" id="12986652"/>
<keyword evidence="2" id="KW-1185">Reference proteome</keyword>
<dbReference type="HOGENOM" id="CLU_2850168_0_0_1"/>